<sequence>MNFFSRERILRGALSPAVAVLLVVGVSLCWAGLGWSRSVGALGGGSPVVDTGAGNSAGVFPGAGALLGAGMLALLCEAVSGACLALAAVVDSRVQLLPDPLLAAAGGAALTGIALRGQWEDSAIGAVAGLGGYVVHRFAQLGWGDVKMLIVLGWWTGPRLGLGLLMSLVGAGIFAAVRVLSARLTVDDSIPLGPWLMGGGALAWLAGLG</sequence>
<protein>
    <submittedName>
        <fullName evidence="3">A24 family peptidase</fullName>
    </submittedName>
</protein>
<dbReference type="Pfam" id="PF01478">
    <property type="entry name" value="Peptidase_A24"/>
    <property type="match status" value="1"/>
</dbReference>
<evidence type="ECO:0000256" key="1">
    <source>
        <dbReference type="SAM" id="Phobius"/>
    </source>
</evidence>
<feature type="transmembrane region" description="Helical" evidence="1">
    <location>
        <begin position="12"/>
        <end position="33"/>
    </location>
</feature>
<organism evidence="3 4">
    <name type="scientific">Actinotignum sanguinis</name>
    <dbReference type="NCBI Taxonomy" id="1445614"/>
    <lineage>
        <taxon>Bacteria</taxon>
        <taxon>Bacillati</taxon>
        <taxon>Actinomycetota</taxon>
        <taxon>Actinomycetes</taxon>
        <taxon>Actinomycetales</taxon>
        <taxon>Actinomycetaceae</taxon>
        <taxon>Actinotignum</taxon>
    </lineage>
</organism>
<dbReference type="RefSeq" id="WP_274733090.1">
    <property type="nucleotide sequence ID" value="NZ_CAMXYX010000014.1"/>
</dbReference>
<feature type="domain" description="Prepilin type IV endopeptidase peptidase" evidence="2">
    <location>
        <begin position="81"/>
        <end position="174"/>
    </location>
</feature>
<dbReference type="InterPro" id="IPR000045">
    <property type="entry name" value="Prepilin_IV_endopep_pep"/>
</dbReference>
<dbReference type="GeneID" id="83607942"/>
<keyword evidence="1" id="KW-1133">Transmembrane helix</keyword>
<gene>
    <name evidence="3" type="ORF">PWJ81_00940</name>
</gene>
<feature type="transmembrane region" description="Helical" evidence="1">
    <location>
        <begin position="160"/>
        <end position="180"/>
    </location>
</feature>
<keyword evidence="1" id="KW-0812">Transmembrane</keyword>
<feature type="transmembrane region" description="Helical" evidence="1">
    <location>
        <begin position="65"/>
        <end position="89"/>
    </location>
</feature>
<keyword evidence="4" id="KW-1185">Reference proteome</keyword>
<dbReference type="EMBL" id="JARBHI010000001">
    <property type="protein sequence ID" value="MDE1655639.1"/>
    <property type="molecule type" value="Genomic_DNA"/>
</dbReference>
<accession>A0ABT5V4C2</accession>
<comment type="caution">
    <text evidence="3">The sequence shown here is derived from an EMBL/GenBank/DDBJ whole genome shotgun (WGS) entry which is preliminary data.</text>
</comment>
<name>A0ABT5V4C2_9ACTO</name>
<evidence type="ECO:0000313" key="3">
    <source>
        <dbReference type="EMBL" id="MDE1655639.1"/>
    </source>
</evidence>
<proteinExistence type="predicted"/>
<dbReference type="Proteomes" id="UP001219297">
    <property type="component" value="Unassembled WGS sequence"/>
</dbReference>
<feature type="transmembrane region" description="Helical" evidence="1">
    <location>
        <begin position="192"/>
        <end position="208"/>
    </location>
</feature>
<dbReference type="Gene3D" id="1.20.120.1220">
    <property type="match status" value="1"/>
</dbReference>
<evidence type="ECO:0000259" key="2">
    <source>
        <dbReference type="Pfam" id="PF01478"/>
    </source>
</evidence>
<keyword evidence="1" id="KW-0472">Membrane</keyword>
<evidence type="ECO:0000313" key="4">
    <source>
        <dbReference type="Proteomes" id="UP001219297"/>
    </source>
</evidence>
<reference evidence="3 4" key="1">
    <citation type="submission" date="2023-02" db="EMBL/GenBank/DDBJ databases">
        <title>Defining the Infant Male Urobiome and Moving Towards Mechanisms in Urobiome Research.</title>
        <authorList>
            <person name="Reasoner S."/>
            <person name="Flores V."/>
            <person name="Van Horn G."/>
            <person name="Morales G."/>
            <person name="Peard L."/>
            <person name="Abelson B."/>
            <person name="Manuel C."/>
            <person name="Lee J."/>
            <person name="Baker B."/>
            <person name="Williams T."/>
            <person name="Schmitz J."/>
            <person name="Clayton D."/>
            <person name="Hadjifrangiskou M."/>
        </authorList>
    </citation>
    <scope>NUCLEOTIDE SEQUENCE [LARGE SCALE GENOMIC DNA]</scope>
    <source>
        <strain evidence="3 4">AS1053</strain>
    </source>
</reference>
<feature type="transmembrane region" description="Helical" evidence="1">
    <location>
        <begin position="123"/>
        <end position="139"/>
    </location>
</feature>